<dbReference type="EMBL" id="FOXM01000002">
    <property type="protein sequence ID" value="SFP39603.1"/>
    <property type="molecule type" value="Genomic_DNA"/>
</dbReference>
<reference evidence="2" key="1">
    <citation type="submission" date="2016-10" db="EMBL/GenBank/DDBJ databases">
        <authorList>
            <person name="Varghese N."/>
            <person name="Submissions S."/>
        </authorList>
    </citation>
    <scope>NUCLEOTIDE SEQUENCE [LARGE SCALE GENOMIC DNA]</scope>
    <source>
        <strain evidence="2">JCM 18195</strain>
    </source>
</reference>
<organism evidence="1 2">
    <name type="scientific">Geopseudomonas sagittaria</name>
    <dbReference type="NCBI Taxonomy" id="1135990"/>
    <lineage>
        <taxon>Bacteria</taxon>
        <taxon>Pseudomonadati</taxon>
        <taxon>Pseudomonadota</taxon>
        <taxon>Gammaproteobacteria</taxon>
        <taxon>Pseudomonadales</taxon>
        <taxon>Pseudomonadaceae</taxon>
        <taxon>Geopseudomonas</taxon>
    </lineage>
</organism>
<evidence type="ECO:0000313" key="1">
    <source>
        <dbReference type="EMBL" id="SFP39603.1"/>
    </source>
</evidence>
<dbReference type="RefSeq" id="WP_139231005.1">
    <property type="nucleotide sequence ID" value="NZ_FOXM01000002.1"/>
</dbReference>
<evidence type="ECO:0000313" key="2">
    <source>
        <dbReference type="Proteomes" id="UP000243084"/>
    </source>
</evidence>
<sequence length="683" mass="72902">MALIFRPVSRRAALMRPYAKRLANSLRNRKGVRTIVVGGYIMHATSDGKNVVVKVVSPPRLVGSISSEFYHKPIEGKPVVWTTSVNQEGWPYQAEEGSEEPNPDLTVKRPGNSFSAGYLAWQSTGLLVTGAVPAGLASSVFAGAFIKVSSYTSYIAAFRCTGAMASGSAYTGLNNHQHMISHSSGIKNPASAGLIAISWPFMDGFGQGAIAAGVEWGASSGILVGSAFNNEPFGGDHAACFRYKLNKAEGSSYYSVVVQHQKDWADSSLLGVAWAKNAGFKVSDEDLETDPSAADAMFILHRRSNHRQVSTAYFIASSEDTTPCPQSPEGHWDAGPICSAITRFKGNMWVWPNAYHRWPEESYYLPAYDHETVLVVSHADGSTDEIELSNGTTDPTDITRSNETSYRAVFGVSTVDGKPRLLCRAYTPEFIMTPPDPGEVGFIDRPMYQKQCYESTNGTVEEEMGSGVMIQAVFREPTKGKVTVKQFTPGEAFNATKWVLVGPGGEKVELGLGGSAPVSYIQGEGKMLPYCAYAPGLFAVVVATQGALIDGGIEGGEYDSDYLPISIKVFSASTGAQVASSGTLMSVSRSDMVFLTCAKAGKVDPDSGAITEHATLFLTATSKVDRYTQGVPTSAQLYAIENLGAPRVVASAPPGSAVFDFGSPLESVRAGAVPRYVPPQPPA</sequence>
<proteinExistence type="predicted"/>
<name>A0A1I5PZV9_9GAMM</name>
<accession>A0A1I5PZV9</accession>
<dbReference type="AlphaFoldDB" id="A0A1I5PZV9"/>
<keyword evidence="2" id="KW-1185">Reference proteome</keyword>
<gene>
    <name evidence="1" type="ORF">SAMN05216229_102125</name>
</gene>
<protein>
    <submittedName>
        <fullName evidence="1">Uncharacterized protein</fullName>
    </submittedName>
</protein>
<dbReference type="Proteomes" id="UP000243084">
    <property type="component" value="Unassembled WGS sequence"/>
</dbReference>